<protein>
    <submittedName>
        <fullName evidence="1">Uncharacterized protein</fullName>
    </submittedName>
</protein>
<accession>A0A1R3JRJ8</accession>
<dbReference type="Proteomes" id="UP000188268">
    <property type="component" value="Unassembled WGS sequence"/>
</dbReference>
<sequence>MTERQGGTPLNLEVKTTSWVLKALLSIWK</sequence>
<reference evidence="1 2" key="1">
    <citation type="submission" date="2013-09" db="EMBL/GenBank/DDBJ databases">
        <title>Corchorus capsularis genome sequencing.</title>
        <authorList>
            <person name="Alam M."/>
            <person name="Haque M.S."/>
            <person name="Islam M.S."/>
            <person name="Emdad E.M."/>
            <person name="Islam M.M."/>
            <person name="Ahmed B."/>
            <person name="Halim A."/>
            <person name="Hossen Q.M.M."/>
            <person name="Hossain M.Z."/>
            <person name="Ahmed R."/>
            <person name="Khan M.M."/>
            <person name="Islam R."/>
            <person name="Rashid M.M."/>
            <person name="Khan S.A."/>
            <person name="Rahman M.S."/>
            <person name="Alam M."/>
        </authorList>
    </citation>
    <scope>NUCLEOTIDE SEQUENCE [LARGE SCALE GENOMIC DNA]</scope>
    <source>
        <strain evidence="2">cv. CVL-1</strain>
        <tissue evidence="1">Whole seedling</tissue>
    </source>
</reference>
<dbReference type="Gramene" id="OMO97522">
    <property type="protein sequence ID" value="OMO97522"/>
    <property type="gene ID" value="CCACVL1_04533"/>
</dbReference>
<evidence type="ECO:0000313" key="2">
    <source>
        <dbReference type="Proteomes" id="UP000188268"/>
    </source>
</evidence>
<proteinExistence type="predicted"/>
<evidence type="ECO:0000313" key="1">
    <source>
        <dbReference type="EMBL" id="OMO97522.1"/>
    </source>
</evidence>
<gene>
    <name evidence="1" type="ORF">CCACVL1_04533</name>
</gene>
<comment type="caution">
    <text evidence="1">The sequence shown here is derived from an EMBL/GenBank/DDBJ whole genome shotgun (WGS) entry which is preliminary data.</text>
</comment>
<organism evidence="1 2">
    <name type="scientific">Corchorus capsularis</name>
    <name type="common">Jute</name>
    <dbReference type="NCBI Taxonomy" id="210143"/>
    <lineage>
        <taxon>Eukaryota</taxon>
        <taxon>Viridiplantae</taxon>
        <taxon>Streptophyta</taxon>
        <taxon>Embryophyta</taxon>
        <taxon>Tracheophyta</taxon>
        <taxon>Spermatophyta</taxon>
        <taxon>Magnoliopsida</taxon>
        <taxon>eudicotyledons</taxon>
        <taxon>Gunneridae</taxon>
        <taxon>Pentapetalae</taxon>
        <taxon>rosids</taxon>
        <taxon>malvids</taxon>
        <taxon>Malvales</taxon>
        <taxon>Malvaceae</taxon>
        <taxon>Grewioideae</taxon>
        <taxon>Apeibeae</taxon>
        <taxon>Corchorus</taxon>
    </lineage>
</organism>
<keyword evidence="2" id="KW-1185">Reference proteome</keyword>
<dbReference type="AlphaFoldDB" id="A0A1R3JRJ8"/>
<name>A0A1R3JRJ8_COCAP</name>
<dbReference type="EMBL" id="AWWV01007212">
    <property type="protein sequence ID" value="OMO97522.1"/>
    <property type="molecule type" value="Genomic_DNA"/>
</dbReference>